<accession>A0A431TVB6</accession>
<evidence type="ECO:0000313" key="2">
    <source>
        <dbReference type="EMBL" id="RTQ45274.1"/>
    </source>
</evidence>
<name>A0A431TVB6_9BACT</name>
<organism evidence="2 3">
    <name type="scientific">Hymenobacter gummosus</name>
    <dbReference type="NCBI Taxonomy" id="1776032"/>
    <lineage>
        <taxon>Bacteria</taxon>
        <taxon>Pseudomonadati</taxon>
        <taxon>Bacteroidota</taxon>
        <taxon>Cytophagia</taxon>
        <taxon>Cytophagales</taxon>
        <taxon>Hymenobacteraceae</taxon>
        <taxon>Hymenobacter</taxon>
    </lineage>
</organism>
<dbReference type="EMBL" id="RXOF01000021">
    <property type="protein sequence ID" value="RTQ45274.1"/>
    <property type="molecule type" value="Genomic_DNA"/>
</dbReference>
<dbReference type="RefSeq" id="WP_126696087.1">
    <property type="nucleotide sequence ID" value="NZ_RXOF01000021.1"/>
</dbReference>
<evidence type="ECO:0000313" key="3">
    <source>
        <dbReference type="Proteomes" id="UP000282184"/>
    </source>
</evidence>
<dbReference type="Proteomes" id="UP000282184">
    <property type="component" value="Unassembled WGS sequence"/>
</dbReference>
<feature type="region of interest" description="Disordered" evidence="1">
    <location>
        <begin position="96"/>
        <end position="116"/>
    </location>
</feature>
<dbReference type="AlphaFoldDB" id="A0A431TVB6"/>
<comment type="caution">
    <text evidence="2">The sequence shown here is derived from an EMBL/GenBank/DDBJ whole genome shotgun (WGS) entry which is preliminary data.</text>
</comment>
<keyword evidence="3" id="KW-1185">Reference proteome</keyword>
<gene>
    <name evidence="2" type="ORF">EJV47_25690</name>
</gene>
<reference evidence="2 3" key="1">
    <citation type="submission" date="2018-12" db="EMBL/GenBank/DDBJ databases">
        <title>Hymenobacter gummosus sp. nov., isolated from a spring.</title>
        <authorList>
            <person name="Nie L."/>
        </authorList>
    </citation>
    <scope>NUCLEOTIDE SEQUENCE [LARGE SCALE GENOMIC DNA]</scope>
    <source>
        <strain evidence="2 3">KCTC 52166</strain>
    </source>
</reference>
<proteinExistence type="predicted"/>
<evidence type="ECO:0000256" key="1">
    <source>
        <dbReference type="SAM" id="MobiDB-lite"/>
    </source>
</evidence>
<protein>
    <submittedName>
        <fullName evidence="2">Uncharacterized protein</fullName>
    </submittedName>
</protein>
<dbReference type="OrthoDB" id="882876at2"/>
<sequence>MSGPSFNALGFSQVTDAGLSRPSQSFFNTWLYRHDHAAQDGAQLYLALPFGIPRWRLSMLAWPLAHADVVQDLAVGDLPGLAQAVQHFFAAHGGEGARIPGAASQRPHGFPKGSTR</sequence>